<evidence type="ECO:0000313" key="1">
    <source>
        <dbReference type="EMBL" id="MFD1262661.1"/>
    </source>
</evidence>
<reference evidence="2" key="1">
    <citation type="journal article" date="2019" name="Int. J. Syst. Evol. Microbiol.">
        <title>The Global Catalogue of Microorganisms (GCM) 10K type strain sequencing project: providing services to taxonomists for standard genome sequencing and annotation.</title>
        <authorList>
            <consortium name="The Broad Institute Genomics Platform"/>
            <consortium name="The Broad Institute Genome Sequencing Center for Infectious Disease"/>
            <person name="Wu L."/>
            <person name="Ma J."/>
        </authorList>
    </citation>
    <scope>NUCLEOTIDE SEQUENCE [LARGE SCALE GENOMIC DNA]</scope>
    <source>
        <strain evidence="2">CCUG 48884</strain>
    </source>
</reference>
<dbReference type="Proteomes" id="UP001597158">
    <property type="component" value="Unassembled WGS sequence"/>
</dbReference>
<comment type="caution">
    <text evidence="1">The sequence shown here is derived from an EMBL/GenBank/DDBJ whole genome shotgun (WGS) entry which is preliminary data.</text>
</comment>
<dbReference type="InterPro" id="IPR026349">
    <property type="entry name" value="CHP04255"/>
</dbReference>
<gene>
    <name evidence="1" type="ORF">ACFQ4M_03640</name>
</gene>
<name>A0ABW3W9K0_9RHOO</name>
<evidence type="ECO:0000313" key="2">
    <source>
        <dbReference type="Proteomes" id="UP001597158"/>
    </source>
</evidence>
<keyword evidence="2" id="KW-1185">Reference proteome</keyword>
<organism evidence="1 2">
    <name type="scientific">Thauera mechernichensis</name>
    <dbReference type="NCBI Taxonomy" id="82788"/>
    <lineage>
        <taxon>Bacteria</taxon>
        <taxon>Pseudomonadati</taxon>
        <taxon>Pseudomonadota</taxon>
        <taxon>Betaproteobacteria</taxon>
        <taxon>Rhodocyclales</taxon>
        <taxon>Zoogloeaceae</taxon>
        <taxon>Thauera</taxon>
    </lineage>
</organism>
<dbReference type="NCBIfam" id="TIGR04255">
    <property type="entry name" value="sporadTIGR04255"/>
    <property type="match status" value="1"/>
</dbReference>
<dbReference type="EMBL" id="JBHTMC010000006">
    <property type="protein sequence ID" value="MFD1262661.1"/>
    <property type="molecule type" value="Genomic_DNA"/>
</dbReference>
<accession>A0ABW3W9K0</accession>
<sequence>MVRDGGYPKLERQPLTLVLAEFRFGRVAFEPAALVALKERMARRFTDVTEGVAQQVQLGDAGVTIMPAPYVIWRAPEAGAAVHLEVDRIAYATTMYPRFEGFAKDCLAVVEALVETLCPPSLHRVGLRYNDAVVPMPDELLEHYVAAPLLPFSPLAADGDMVMRHLSETVVQTTAGALVVRALAGVHGLGMMPDLLGQFDLPLKVEVPNDRPVAVLDFDHYWEVAEAEGVPFDVDAARSRLDRLHEPAREAFWKVTTEFARTQRWN</sequence>
<proteinExistence type="predicted"/>
<dbReference type="RefSeq" id="WP_004248972.1">
    <property type="nucleotide sequence ID" value="NZ_JARQZE010000001.1"/>
</dbReference>
<protein>
    <submittedName>
        <fullName evidence="1">TIGR04255 family protein</fullName>
    </submittedName>
</protein>